<protein>
    <recommendedName>
        <fullName evidence="3">Radical SAM core domain-containing protein</fullName>
    </recommendedName>
</protein>
<dbReference type="CDD" id="cd01335">
    <property type="entry name" value="Radical_SAM"/>
    <property type="match status" value="1"/>
</dbReference>
<feature type="compositionally biased region" description="Basic and acidic residues" evidence="1">
    <location>
        <begin position="177"/>
        <end position="195"/>
    </location>
</feature>
<feature type="non-terminal residue" evidence="2">
    <location>
        <position position="317"/>
    </location>
</feature>
<dbReference type="InterPro" id="IPR058240">
    <property type="entry name" value="rSAM_sf"/>
</dbReference>
<dbReference type="SUPFAM" id="SSF102114">
    <property type="entry name" value="Radical SAM enzymes"/>
    <property type="match status" value="1"/>
</dbReference>
<dbReference type="InterPro" id="IPR013785">
    <property type="entry name" value="Aldolase_TIM"/>
</dbReference>
<dbReference type="AlphaFoldDB" id="A0A382H8H5"/>
<organism evidence="2">
    <name type="scientific">marine metagenome</name>
    <dbReference type="NCBI Taxonomy" id="408172"/>
    <lineage>
        <taxon>unclassified sequences</taxon>
        <taxon>metagenomes</taxon>
        <taxon>ecological metagenomes</taxon>
    </lineage>
</organism>
<dbReference type="Gene3D" id="3.20.20.70">
    <property type="entry name" value="Aldolase class I"/>
    <property type="match status" value="1"/>
</dbReference>
<dbReference type="EMBL" id="UINC01059539">
    <property type="protein sequence ID" value="SVB83063.1"/>
    <property type="molecule type" value="Genomic_DNA"/>
</dbReference>
<sequence>MCDRNVNGGKDSPHITNAELSLADAKKIFEPEFIKQLNTFYMCGNLGDPIMANDTLETFKWLRSINPNLWLSMNTNAGAQEESWWKELAETFGRMGTVIFSLDGLEDTNHLYRQNVRWDKVERSYKAFIGAGGRARWDYLIFEHNEHQVELAKQVSEEAGFEKFQAKKTARFVTTKLDKKEEHQAKNRKDEETQKLQKPKNIELQNTATKQIDTIIDKHGSMANYLDTCDIICKVAKEGNIFISAEGLLMPCCWTASRMYKWWHKDPTVEPVWNHINAVGGKEGIDTKQHGLRKVFGGGILQSIENSWSAPSVAEGR</sequence>
<proteinExistence type="predicted"/>
<gene>
    <name evidence="2" type="ORF">METZ01_LOCUS235917</name>
</gene>
<evidence type="ECO:0000256" key="1">
    <source>
        <dbReference type="SAM" id="MobiDB-lite"/>
    </source>
</evidence>
<evidence type="ECO:0000313" key="2">
    <source>
        <dbReference type="EMBL" id="SVB83063.1"/>
    </source>
</evidence>
<reference evidence="2" key="1">
    <citation type="submission" date="2018-05" db="EMBL/GenBank/DDBJ databases">
        <authorList>
            <person name="Lanie J.A."/>
            <person name="Ng W.-L."/>
            <person name="Kazmierczak K.M."/>
            <person name="Andrzejewski T.M."/>
            <person name="Davidsen T.M."/>
            <person name="Wayne K.J."/>
            <person name="Tettelin H."/>
            <person name="Glass J.I."/>
            <person name="Rusch D."/>
            <person name="Podicherti R."/>
            <person name="Tsui H.-C.T."/>
            <person name="Winkler M.E."/>
        </authorList>
    </citation>
    <scope>NUCLEOTIDE SEQUENCE</scope>
</reference>
<accession>A0A382H8H5</accession>
<evidence type="ECO:0008006" key="3">
    <source>
        <dbReference type="Google" id="ProtNLM"/>
    </source>
</evidence>
<feature type="region of interest" description="Disordered" evidence="1">
    <location>
        <begin position="177"/>
        <end position="202"/>
    </location>
</feature>
<name>A0A382H8H5_9ZZZZ</name>